<feature type="domain" description="Right handed beta helix" evidence="1">
    <location>
        <begin position="588"/>
        <end position="738"/>
    </location>
</feature>
<dbReference type="SUPFAM" id="SSF51126">
    <property type="entry name" value="Pectin lyase-like"/>
    <property type="match status" value="2"/>
</dbReference>
<name>A0ABV3Q1I7_9BACL</name>
<comment type="caution">
    <text evidence="2">The sequence shown here is derived from an EMBL/GenBank/DDBJ whole genome shotgun (WGS) entry which is preliminary data.</text>
</comment>
<dbReference type="InterPro" id="IPR039448">
    <property type="entry name" value="Beta_helix"/>
</dbReference>
<evidence type="ECO:0000259" key="1">
    <source>
        <dbReference type="Pfam" id="PF13229"/>
    </source>
</evidence>
<dbReference type="InterPro" id="IPR011050">
    <property type="entry name" value="Pectin_lyase_fold/virulence"/>
</dbReference>
<feature type="domain" description="Right handed beta helix" evidence="1">
    <location>
        <begin position="446"/>
        <end position="574"/>
    </location>
</feature>
<evidence type="ECO:0000313" key="2">
    <source>
        <dbReference type="EMBL" id="MEW9501215.1"/>
    </source>
</evidence>
<dbReference type="SMART" id="SM00710">
    <property type="entry name" value="PbH1"/>
    <property type="match status" value="13"/>
</dbReference>
<keyword evidence="3" id="KW-1185">Reference proteome</keyword>
<dbReference type="Pfam" id="PF13229">
    <property type="entry name" value="Beta_helix"/>
    <property type="match status" value="4"/>
</dbReference>
<feature type="domain" description="Right handed beta helix" evidence="1">
    <location>
        <begin position="208"/>
        <end position="366"/>
    </location>
</feature>
<accession>A0ABV3Q1I7</accession>
<dbReference type="EMBL" id="JBFMIA010000003">
    <property type="protein sequence ID" value="MEW9501215.1"/>
    <property type="molecule type" value="Genomic_DNA"/>
</dbReference>
<dbReference type="Proteomes" id="UP001556040">
    <property type="component" value="Unassembled WGS sequence"/>
</dbReference>
<organism evidence="2 3">
    <name type="scientific">Jeotgalibacillus marinus</name>
    <dbReference type="NCBI Taxonomy" id="86667"/>
    <lineage>
        <taxon>Bacteria</taxon>
        <taxon>Bacillati</taxon>
        <taxon>Bacillota</taxon>
        <taxon>Bacilli</taxon>
        <taxon>Bacillales</taxon>
        <taxon>Caryophanaceae</taxon>
        <taxon>Jeotgalibacillus</taxon>
    </lineage>
</organism>
<evidence type="ECO:0000313" key="3">
    <source>
        <dbReference type="Proteomes" id="UP001556040"/>
    </source>
</evidence>
<dbReference type="InterPro" id="IPR012334">
    <property type="entry name" value="Pectin_lyas_fold"/>
</dbReference>
<dbReference type="RefSeq" id="WP_367778699.1">
    <property type="nucleotide sequence ID" value="NZ_JBFMIA010000003.1"/>
</dbReference>
<feature type="domain" description="Right handed beta helix" evidence="1">
    <location>
        <begin position="59"/>
        <end position="195"/>
    </location>
</feature>
<gene>
    <name evidence="2" type="ORF">AB1471_05295</name>
</gene>
<dbReference type="Gene3D" id="2.160.20.10">
    <property type="entry name" value="Single-stranded right-handed beta-helix, Pectin lyase-like"/>
    <property type="match status" value="4"/>
</dbReference>
<proteinExistence type="predicted"/>
<sequence length="751" mass="79408">MTVFTVNPGASIQDAINGAEACDTIRIEAGTFAGFVVANTVQEPEPIPRLRIIGAGIGKTIIDGKVTPVTTNGILIPSGADQTTIECLTIQNFSDGDGLFINSNANIIHQVESKDNGANITTGDGFEIDGDRNLVLKCVGSDNEDEGFEINGNNNYIIACKAFGNDNEGFESDDGTHTLYFKCLAEGNGSEGFDIGGFDLLLCNKAVDNEEDGIGLDGEGVLVFENTVCKNGGIGIEAIADSVIYGNGIFGNSDAGVELDPDDNGTNVVNNHVIRNKTDGIRLESDPPTRSLFPRLRNKLNLINRGTGASNNLIDNNIVKENESDGILLQADTTGNCVRSNCAFNNIGNDIQANAPADMTNTFDENKCENSDPDNLCEDCYEVMTVITVKDGESIQEAINGAEACDTIRVEAGTFGGVVVADLTDPMNPIAIPRLRIIGAGIGKTVIDGTVTPFTIDGISIPSESDQTTIECLTVQNFSEGDGLLIESKANIIRHVESKVNGDDGFDINGERNLVIKCVASGNQDHGVDADGGNNNYIIACQAIDNVNNGFESDGGTHTLYFNCLAKGNEGEGFDTGDFDVLLCNQAIENGADGMDLDDGDGVFVFDNVCCENGAEGIDVRSDDIVVYGNHVCGNGGAGIEIDSNDNRNNVVRNFVKGNKEDGIQLESDPEIEIGSSNNLIDNNTVKENGEENDGTGILLTNFTQGNCVRSNCAFDNVGNDIQADGDAADNNTFDENKCGNSDPDGLCEDC</sequence>
<protein>
    <submittedName>
        <fullName evidence="2">Right-handed parallel beta-helix repeat-containing protein</fullName>
    </submittedName>
</protein>
<dbReference type="InterPro" id="IPR006626">
    <property type="entry name" value="PbH1"/>
</dbReference>
<reference evidence="2 3" key="1">
    <citation type="journal article" date="1979" name="Int. J. Syst. Evol. Microbiol.">
        <title>Bacillus globisporus subsp. marinus subsp. nov.</title>
        <authorList>
            <person name="Liu H."/>
        </authorList>
    </citation>
    <scope>NUCLEOTIDE SEQUENCE [LARGE SCALE GENOMIC DNA]</scope>
    <source>
        <strain evidence="2 3">DSM 1297</strain>
    </source>
</reference>